<evidence type="ECO:0000256" key="6">
    <source>
        <dbReference type="ARBA" id="ARBA00022771"/>
    </source>
</evidence>
<reference evidence="21" key="1">
    <citation type="thesis" date="2020" institute="ProQuest LLC" country="789 East Eisenhower Parkway, Ann Arbor, MI, USA">
        <title>Comparative Genomics and Chromosome Evolution.</title>
        <authorList>
            <person name="Mudd A.B."/>
        </authorList>
    </citation>
    <scope>NUCLEOTIDE SEQUENCE</scope>
    <source>
        <strain evidence="21">1538</strain>
        <tissue evidence="21">Blood</tissue>
    </source>
</reference>
<comment type="subcellular location">
    <subcellularLocation>
        <location evidence="18">Cytoplasm</location>
    </subcellularLocation>
    <subcellularLocation>
        <location evidence="18">Nucleus</location>
    </subcellularLocation>
</comment>
<dbReference type="CDD" id="cd06932">
    <property type="entry name" value="NR_LBD_PPAR"/>
    <property type="match status" value="1"/>
</dbReference>
<keyword evidence="9 18" id="KW-0090">Biological rhythms</keyword>
<evidence type="ECO:0000256" key="10">
    <source>
        <dbReference type="ARBA" id="ARBA00023125"/>
    </source>
</evidence>
<dbReference type="FunFam" id="1.10.565.10:FF:000017">
    <property type="entry name" value="Peroxisome proliferator-activated receptor gamma"/>
    <property type="match status" value="1"/>
</dbReference>
<dbReference type="InterPro" id="IPR003074">
    <property type="entry name" value="1Cnucl_rcpt"/>
</dbReference>
<protein>
    <recommendedName>
        <fullName evidence="2 18">Peroxisome proliferator-activated receptor gamma</fullName>
        <shortName evidence="18">PPAR-gamma</shortName>
    </recommendedName>
    <alternativeName>
        <fullName evidence="15 18">Nuclear receptor subfamily 1 group C member 3</fullName>
    </alternativeName>
</protein>
<proteinExistence type="inferred from homology"/>
<keyword evidence="11 18" id="KW-0010">Activator</keyword>
<dbReference type="PANTHER" id="PTHR24082:SF488">
    <property type="entry name" value="PEROXISOME PROLIFERATOR-ACTIVATED RECEPTOR GAMMA"/>
    <property type="match status" value="1"/>
</dbReference>
<dbReference type="Proteomes" id="UP001181693">
    <property type="component" value="Unassembled WGS sequence"/>
</dbReference>
<evidence type="ECO:0000256" key="9">
    <source>
        <dbReference type="ARBA" id="ARBA00023108"/>
    </source>
</evidence>
<evidence type="ECO:0000256" key="4">
    <source>
        <dbReference type="ARBA" id="ARBA00022553"/>
    </source>
</evidence>
<evidence type="ECO:0000256" key="11">
    <source>
        <dbReference type="ARBA" id="ARBA00023159"/>
    </source>
</evidence>
<comment type="subunit">
    <text evidence="16">Heterodimer with the retinoid X receptor.</text>
</comment>
<dbReference type="PRINTS" id="PR00047">
    <property type="entry name" value="STROIDFINGER"/>
</dbReference>
<keyword evidence="10 17" id="KW-0238">DNA-binding</keyword>
<evidence type="ECO:0000256" key="15">
    <source>
        <dbReference type="ARBA" id="ARBA00032721"/>
    </source>
</evidence>
<dbReference type="PROSITE" id="PS51030">
    <property type="entry name" value="NUCLEAR_REC_DBD_2"/>
    <property type="match status" value="1"/>
</dbReference>
<gene>
    <name evidence="18" type="primary">PPARG</name>
    <name evidence="21" type="ORF">GDO54_016921</name>
</gene>
<dbReference type="GO" id="GO:0030154">
    <property type="term" value="P:cell differentiation"/>
    <property type="evidence" value="ECO:0007669"/>
    <property type="project" value="TreeGrafter"/>
</dbReference>
<dbReference type="GO" id="GO:0048511">
    <property type="term" value="P:rhythmic process"/>
    <property type="evidence" value="ECO:0007669"/>
    <property type="project" value="UniProtKB-KW"/>
</dbReference>
<comment type="subunit">
    <text evidence="18">Heterodimer with other nuclear receptors.</text>
</comment>
<dbReference type="GO" id="GO:0045923">
    <property type="term" value="P:positive regulation of fatty acid metabolic process"/>
    <property type="evidence" value="ECO:0007669"/>
    <property type="project" value="TreeGrafter"/>
</dbReference>
<dbReference type="Pfam" id="PF00104">
    <property type="entry name" value="Hormone_recep"/>
    <property type="match status" value="1"/>
</dbReference>
<evidence type="ECO:0000256" key="2">
    <source>
        <dbReference type="ARBA" id="ARBA00018974"/>
    </source>
</evidence>
<dbReference type="RefSeq" id="XP_072277092.1">
    <property type="nucleotide sequence ID" value="XM_072420991.1"/>
</dbReference>
<organism evidence="21 22">
    <name type="scientific">Pyxicephalus adspersus</name>
    <name type="common">African bullfrog</name>
    <dbReference type="NCBI Taxonomy" id="30357"/>
    <lineage>
        <taxon>Eukaryota</taxon>
        <taxon>Metazoa</taxon>
        <taxon>Chordata</taxon>
        <taxon>Craniata</taxon>
        <taxon>Vertebrata</taxon>
        <taxon>Euteleostomi</taxon>
        <taxon>Amphibia</taxon>
        <taxon>Batrachia</taxon>
        <taxon>Anura</taxon>
        <taxon>Neobatrachia</taxon>
        <taxon>Ranoidea</taxon>
        <taxon>Pyxicephalidae</taxon>
        <taxon>Pyxicephalinae</taxon>
        <taxon>Pyxicephalus</taxon>
    </lineage>
</organism>
<dbReference type="Pfam" id="PF12577">
    <property type="entry name" value="PPARgamma_N"/>
    <property type="match status" value="1"/>
</dbReference>
<feature type="domain" description="NR LBD" evidence="20">
    <location>
        <begin position="213"/>
        <end position="479"/>
    </location>
</feature>
<dbReference type="PROSITE" id="PS00031">
    <property type="entry name" value="NUCLEAR_REC_DBD_1"/>
    <property type="match status" value="1"/>
</dbReference>
<keyword evidence="5 17" id="KW-0479">Metal-binding</keyword>
<dbReference type="SMART" id="SM00430">
    <property type="entry name" value="HOLI"/>
    <property type="match status" value="1"/>
</dbReference>
<dbReference type="PRINTS" id="PR01288">
    <property type="entry name" value="PROXISOMEPAR"/>
</dbReference>
<dbReference type="InterPro" id="IPR050234">
    <property type="entry name" value="Nuclear_hormone_rcpt_NR1"/>
</dbReference>
<dbReference type="PROSITE" id="PS51843">
    <property type="entry name" value="NR_LBD"/>
    <property type="match status" value="1"/>
</dbReference>
<evidence type="ECO:0000256" key="18">
    <source>
        <dbReference type="RuleBase" id="RU364110"/>
    </source>
</evidence>
<dbReference type="AlphaFoldDB" id="A0AAV3A5D5"/>
<dbReference type="EMBL" id="DYDO01000009">
    <property type="protein sequence ID" value="DBA18705.1"/>
    <property type="molecule type" value="Genomic_DNA"/>
</dbReference>
<dbReference type="InterPro" id="IPR022590">
    <property type="entry name" value="PPARgamma_N"/>
</dbReference>
<evidence type="ECO:0000256" key="14">
    <source>
        <dbReference type="ARBA" id="ARBA00023242"/>
    </source>
</evidence>
<dbReference type="GO" id="GO:0000978">
    <property type="term" value="F:RNA polymerase II cis-regulatory region sequence-specific DNA binding"/>
    <property type="evidence" value="ECO:0007669"/>
    <property type="project" value="TreeGrafter"/>
</dbReference>
<dbReference type="GO" id="GO:0006631">
    <property type="term" value="P:fatty acid metabolic process"/>
    <property type="evidence" value="ECO:0007669"/>
    <property type="project" value="TreeGrafter"/>
</dbReference>
<dbReference type="Gene3D" id="1.10.565.10">
    <property type="entry name" value="Retinoid X Receptor"/>
    <property type="match status" value="1"/>
</dbReference>
<comment type="function">
    <text evidence="18">Nuclear receptor that binds peroxisome proliferators such as hypolipidemic drugs and fatty acids. Once activated by a ligand, the nuclear receptor binds to DNA specific PPAR response elements (PPRE) and modulates the transcription of its target genes, such as acyl-CoA oxidase. It therefore controls the peroxisomal beta-oxidation pathway of fatty acids. Key regulator of adipocyte differentiation and glucose homeostasis. May play a role in the regulation of circadian rhythm.</text>
</comment>
<evidence type="ECO:0000256" key="12">
    <source>
        <dbReference type="ARBA" id="ARBA00023163"/>
    </source>
</evidence>
<dbReference type="RefSeq" id="XP_072277093.1">
    <property type="nucleotide sequence ID" value="XM_072420992.1"/>
</dbReference>
<keyword evidence="14 17" id="KW-0539">Nucleus</keyword>
<dbReference type="SUPFAM" id="SSF48508">
    <property type="entry name" value="Nuclear receptor ligand-binding domain"/>
    <property type="match status" value="1"/>
</dbReference>
<dbReference type="GO" id="GO:0005737">
    <property type="term" value="C:cytoplasm"/>
    <property type="evidence" value="ECO:0007669"/>
    <property type="project" value="UniProtKB-SubCell"/>
</dbReference>
<dbReference type="PRINTS" id="PR00398">
    <property type="entry name" value="STRDHORMONER"/>
</dbReference>
<dbReference type="InterPro" id="IPR001628">
    <property type="entry name" value="Znf_hrmn_rcpt"/>
</dbReference>
<evidence type="ECO:0000256" key="1">
    <source>
        <dbReference type="ARBA" id="ARBA00008092"/>
    </source>
</evidence>
<dbReference type="GO" id="GO:0005634">
    <property type="term" value="C:nucleus"/>
    <property type="evidence" value="ECO:0007669"/>
    <property type="project" value="UniProtKB-SubCell"/>
</dbReference>
<dbReference type="PANTHER" id="PTHR24082">
    <property type="entry name" value="NUCLEAR HORMONE RECEPTOR"/>
    <property type="match status" value="1"/>
</dbReference>
<dbReference type="GO" id="GO:0051049">
    <property type="term" value="P:regulation of transport"/>
    <property type="evidence" value="ECO:0007669"/>
    <property type="project" value="UniProtKB-ARBA"/>
</dbReference>
<dbReference type="InterPro" id="IPR003077">
    <property type="entry name" value="PPAR-gamma"/>
</dbReference>
<accession>A0AAV3A5D5</accession>
<keyword evidence="12 17" id="KW-0804">Transcription</keyword>
<evidence type="ECO:0000256" key="17">
    <source>
        <dbReference type="RuleBase" id="RU004334"/>
    </source>
</evidence>
<evidence type="ECO:0000313" key="22">
    <source>
        <dbReference type="Proteomes" id="UP001181693"/>
    </source>
</evidence>
<dbReference type="GO" id="GO:0008270">
    <property type="term" value="F:zinc ion binding"/>
    <property type="evidence" value="ECO:0007669"/>
    <property type="project" value="UniProtKB-KW"/>
</dbReference>
<dbReference type="CDD" id="cd06965">
    <property type="entry name" value="NR_DBD_Ppar"/>
    <property type="match status" value="1"/>
</dbReference>
<keyword evidence="6 17" id="KW-0863">Zinc-finger</keyword>
<dbReference type="InterPro" id="IPR001723">
    <property type="entry name" value="Nuclear_hrmn_rcpt"/>
</dbReference>
<dbReference type="GO" id="GO:0050728">
    <property type="term" value="P:negative regulation of inflammatory response"/>
    <property type="evidence" value="ECO:0007669"/>
    <property type="project" value="TreeGrafter"/>
</dbReference>
<dbReference type="GO" id="GO:0010887">
    <property type="term" value="P:negative regulation of cholesterol storage"/>
    <property type="evidence" value="ECO:0007669"/>
    <property type="project" value="TreeGrafter"/>
</dbReference>
<evidence type="ECO:0000256" key="16">
    <source>
        <dbReference type="ARBA" id="ARBA00066123"/>
    </source>
</evidence>
<evidence type="ECO:0000256" key="7">
    <source>
        <dbReference type="ARBA" id="ARBA00022833"/>
    </source>
</evidence>
<sequence length="481" mass="55452">MVDTEMPFWSMNFGMNTMDLPCIDDHSQGFDIKPFATVDFASISTPHYEDILEDKTFLCRNDQMDTDYKYDLKLQDCQNMIKLEPPSPPYYSDKTQSFSKPTDESSNSFIAIECRVCGDKASGFHYGVHACEGCKGFFRRTIRLKLIYERCELNCRIHKKSRNKCQYCRFQKCLAVGMSHNAIRFGRMPQAEKEKLLAEISSDIDQLNPECADQRVLAKHLYDSYLKSFPLTKAKARAILTGRTTDKSPVVIYDMNSLMMGEEQIKYQYSLSPYMEQNKEVAIRIFQRCQSRSVEAVREITEFAKSIPGFVNLDLNDQVTLLKYGVHEIIFTMLASLMNKDGVLIADGQGFMTREFLKSLRKPFSEFMEPKFEFAIRFNALELDDSDLAIFVAVIILSGDRPGLLNVKPIEDIQDTLLQALELQLKMNHPDSSQLFAKLLQKMTDLRQVVTEHVQLLQVIRKTEAEMSLHPLLQEIYKDLY</sequence>
<dbReference type="GO" id="GO:0004879">
    <property type="term" value="F:nuclear receptor activity"/>
    <property type="evidence" value="ECO:0007669"/>
    <property type="project" value="InterPro"/>
</dbReference>
<name>A0AAV3A5D5_PYXAD</name>
<dbReference type="GO" id="GO:0010629">
    <property type="term" value="P:negative regulation of gene expression"/>
    <property type="evidence" value="ECO:0007669"/>
    <property type="project" value="UniProtKB-ARBA"/>
</dbReference>
<keyword evidence="22" id="KW-1185">Reference proteome</keyword>
<dbReference type="GO" id="GO:0001227">
    <property type="term" value="F:DNA-binding transcription repressor activity, RNA polymerase II-specific"/>
    <property type="evidence" value="ECO:0007669"/>
    <property type="project" value="TreeGrafter"/>
</dbReference>
<comment type="similarity">
    <text evidence="1 18">Belongs to the nuclear hormone receptor family. NR1 subfamily.</text>
</comment>
<dbReference type="Pfam" id="PF00105">
    <property type="entry name" value="zf-C4"/>
    <property type="match status" value="1"/>
</dbReference>
<keyword evidence="3 18" id="KW-0963">Cytoplasm</keyword>
<dbReference type="InterPro" id="IPR013088">
    <property type="entry name" value="Znf_NHR/GATA"/>
</dbReference>
<dbReference type="InterPro" id="IPR035500">
    <property type="entry name" value="NHR-like_dom_sf"/>
</dbReference>
<dbReference type="SMART" id="SM00399">
    <property type="entry name" value="ZnF_C4"/>
    <property type="match status" value="1"/>
</dbReference>
<keyword evidence="13 17" id="KW-0675">Receptor</keyword>
<evidence type="ECO:0000256" key="8">
    <source>
        <dbReference type="ARBA" id="ARBA00023015"/>
    </source>
</evidence>
<dbReference type="SUPFAM" id="SSF57716">
    <property type="entry name" value="Glucocorticoid receptor-like (DNA-binding domain)"/>
    <property type="match status" value="1"/>
</dbReference>
<evidence type="ECO:0000256" key="13">
    <source>
        <dbReference type="ARBA" id="ARBA00023170"/>
    </source>
</evidence>
<evidence type="ECO:0000259" key="20">
    <source>
        <dbReference type="PROSITE" id="PS51843"/>
    </source>
</evidence>
<keyword evidence="7 17" id="KW-0862">Zinc</keyword>
<comment type="caution">
    <text evidence="21">The sequence shown here is derived from an EMBL/GenBank/DDBJ whole genome shotgun (WGS) entry which is preliminary data.</text>
</comment>
<dbReference type="FunFam" id="3.30.50.10:FF:000010">
    <property type="entry name" value="Peroxisome proliferator-activated receptor gamma"/>
    <property type="match status" value="1"/>
</dbReference>
<feature type="domain" description="Nuclear receptor" evidence="19">
    <location>
        <begin position="111"/>
        <end position="185"/>
    </location>
</feature>
<dbReference type="GeneID" id="140337310"/>
<dbReference type="PRINTS" id="PR01291">
    <property type="entry name" value="PROXISOMPAGR"/>
</dbReference>
<evidence type="ECO:0000259" key="19">
    <source>
        <dbReference type="PROSITE" id="PS51030"/>
    </source>
</evidence>
<evidence type="ECO:0000256" key="5">
    <source>
        <dbReference type="ARBA" id="ARBA00022723"/>
    </source>
</evidence>
<dbReference type="GO" id="GO:0009755">
    <property type="term" value="P:hormone-mediated signaling pathway"/>
    <property type="evidence" value="ECO:0007669"/>
    <property type="project" value="TreeGrafter"/>
</dbReference>
<keyword evidence="4" id="KW-0597">Phosphoprotein</keyword>
<dbReference type="InterPro" id="IPR000536">
    <property type="entry name" value="Nucl_hrmn_rcpt_lig-bd"/>
</dbReference>
<evidence type="ECO:0000313" key="21">
    <source>
        <dbReference type="EMBL" id="DBA18705.1"/>
    </source>
</evidence>
<evidence type="ECO:0000256" key="3">
    <source>
        <dbReference type="ARBA" id="ARBA00022490"/>
    </source>
</evidence>
<dbReference type="Gene3D" id="3.30.50.10">
    <property type="entry name" value="Erythroid Transcription Factor GATA-1, subunit A"/>
    <property type="match status" value="1"/>
</dbReference>
<keyword evidence="8 17" id="KW-0805">Transcription regulation</keyword>
<dbReference type="GO" id="GO:0045944">
    <property type="term" value="P:positive regulation of transcription by RNA polymerase II"/>
    <property type="evidence" value="ECO:0007669"/>
    <property type="project" value="TreeGrafter"/>
</dbReference>